<feature type="transmembrane region" description="Helical" evidence="5">
    <location>
        <begin position="106"/>
        <end position="125"/>
    </location>
</feature>
<comment type="subcellular location">
    <subcellularLocation>
        <location evidence="1">Membrane</location>
        <topology evidence="1">Multi-pass membrane protein</topology>
    </subcellularLocation>
</comment>
<dbReference type="PANTHER" id="PTHR43066">
    <property type="entry name" value="RHOMBOID-RELATED PROTEIN"/>
    <property type="match status" value="1"/>
</dbReference>
<feature type="transmembrane region" description="Helical" evidence="5">
    <location>
        <begin position="188"/>
        <end position="206"/>
    </location>
</feature>
<evidence type="ECO:0000259" key="6">
    <source>
        <dbReference type="Pfam" id="PF01694"/>
    </source>
</evidence>
<evidence type="ECO:0000256" key="2">
    <source>
        <dbReference type="ARBA" id="ARBA00022692"/>
    </source>
</evidence>
<evidence type="ECO:0000256" key="1">
    <source>
        <dbReference type="ARBA" id="ARBA00004141"/>
    </source>
</evidence>
<reference evidence="7 8" key="1">
    <citation type="submission" date="2018-11" db="EMBL/GenBank/DDBJ databases">
        <title>Complete genome sequencing of the Actinobacteria Serinibacter sp. K3-2.</title>
        <authorList>
            <person name="Rakitin A.L."/>
            <person name="Beletsky A.V."/>
            <person name="Mardanov A.V."/>
            <person name="Ravin N.V."/>
            <person name="Gromova A.S."/>
            <person name="Filippova S.N."/>
            <person name="Gal'Chenko V.F."/>
        </authorList>
    </citation>
    <scope>NUCLEOTIDE SEQUENCE [LARGE SCALE GENOMIC DNA]</scope>
    <source>
        <strain evidence="7 8">K3-2</strain>
    </source>
</reference>
<evidence type="ECO:0000256" key="4">
    <source>
        <dbReference type="ARBA" id="ARBA00023136"/>
    </source>
</evidence>
<feature type="transmembrane region" description="Helical" evidence="5">
    <location>
        <begin position="26"/>
        <end position="46"/>
    </location>
</feature>
<evidence type="ECO:0000313" key="7">
    <source>
        <dbReference type="EMBL" id="TGO05089.1"/>
    </source>
</evidence>
<evidence type="ECO:0000256" key="5">
    <source>
        <dbReference type="SAM" id="Phobius"/>
    </source>
</evidence>
<dbReference type="SUPFAM" id="SSF144091">
    <property type="entry name" value="Rhomboid-like"/>
    <property type="match status" value="1"/>
</dbReference>
<keyword evidence="4 5" id="KW-0472">Membrane</keyword>
<dbReference type="GO" id="GO:0004252">
    <property type="term" value="F:serine-type endopeptidase activity"/>
    <property type="evidence" value="ECO:0007669"/>
    <property type="project" value="InterPro"/>
</dbReference>
<dbReference type="RefSeq" id="WP_199241522.1">
    <property type="nucleotide sequence ID" value="NZ_RHPJ01000002.1"/>
</dbReference>
<dbReference type="InterPro" id="IPR022764">
    <property type="entry name" value="Peptidase_S54_rhomboid_dom"/>
</dbReference>
<evidence type="ECO:0000313" key="8">
    <source>
        <dbReference type="Proteomes" id="UP000297318"/>
    </source>
</evidence>
<accession>A0A4Z1E1I9</accession>
<organism evidence="7 8">
    <name type="scientific">Serinibacter arcticus</name>
    <dbReference type="NCBI Taxonomy" id="1655435"/>
    <lineage>
        <taxon>Bacteria</taxon>
        <taxon>Bacillati</taxon>
        <taxon>Actinomycetota</taxon>
        <taxon>Actinomycetes</taxon>
        <taxon>Micrococcales</taxon>
        <taxon>Beutenbergiaceae</taxon>
        <taxon>Serinibacter</taxon>
    </lineage>
</organism>
<feature type="domain" description="Peptidase S54 rhomboid" evidence="6">
    <location>
        <begin position="70"/>
        <end position="207"/>
    </location>
</feature>
<sequence>MSDLFRTKTPAPVAARRRAPLTTATLKASAVTVGALAGLMVVLQVLNSLSGAALTRNLGIHPRSGDGLLGIVFAPLLHGSWTHLWANLVLVLILGFLVMLGGARQFVGVTAVVWIVSGLGVWLTAPSNSVTIGASVLVFGWLAYLVVRGVFTRDGWQIALGLVLLVLWGSMFWTGIAGAAFGPGQVSWQGHLFGAIGGVLAAFLVARADGGARRPLLPRR</sequence>
<gene>
    <name evidence="7" type="ORF">SERN_1093</name>
</gene>
<feature type="transmembrane region" description="Helical" evidence="5">
    <location>
        <begin position="131"/>
        <end position="151"/>
    </location>
</feature>
<dbReference type="Proteomes" id="UP000297318">
    <property type="component" value="Unassembled WGS sequence"/>
</dbReference>
<evidence type="ECO:0000256" key="3">
    <source>
        <dbReference type="ARBA" id="ARBA00022989"/>
    </source>
</evidence>
<dbReference type="InterPro" id="IPR035952">
    <property type="entry name" value="Rhomboid-like_sf"/>
</dbReference>
<feature type="transmembrane region" description="Helical" evidence="5">
    <location>
        <begin position="158"/>
        <end position="182"/>
    </location>
</feature>
<dbReference type="Pfam" id="PF01694">
    <property type="entry name" value="Rhomboid"/>
    <property type="match status" value="1"/>
</dbReference>
<dbReference type="Gene3D" id="1.20.1540.10">
    <property type="entry name" value="Rhomboid-like"/>
    <property type="match status" value="1"/>
</dbReference>
<keyword evidence="3 5" id="KW-1133">Transmembrane helix</keyword>
<comment type="caution">
    <text evidence="7">The sequence shown here is derived from an EMBL/GenBank/DDBJ whole genome shotgun (WGS) entry which is preliminary data.</text>
</comment>
<proteinExistence type="predicted"/>
<protein>
    <submittedName>
        <fullName evidence="7">Rhomboid family protein</fullName>
    </submittedName>
</protein>
<dbReference type="AlphaFoldDB" id="A0A4Z1E1I9"/>
<keyword evidence="8" id="KW-1185">Reference proteome</keyword>
<dbReference type="GO" id="GO:0016020">
    <property type="term" value="C:membrane"/>
    <property type="evidence" value="ECO:0007669"/>
    <property type="project" value="UniProtKB-SubCell"/>
</dbReference>
<keyword evidence="2 5" id="KW-0812">Transmembrane</keyword>
<dbReference type="EMBL" id="RHPJ01000002">
    <property type="protein sequence ID" value="TGO05089.1"/>
    <property type="molecule type" value="Genomic_DNA"/>
</dbReference>
<name>A0A4Z1E1I9_9MICO</name>
<feature type="transmembrane region" description="Helical" evidence="5">
    <location>
        <begin position="84"/>
        <end position="101"/>
    </location>
</feature>